<evidence type="ECO:0000313" key="1">
    <source>
        <dbReference type="EMBL" id="MBD2734935.1"/>
    </source>
</evidence>
<sequence>MLNNNISQPVSNPGYVTTPTLSTFNKELVTEIKSWRQIDICPACQMRSVTKFATIRHMPYSRCRACGFRFANPVPSDKVLSAFYNSPFYCNYRQLEEKQIAQGNHFSISIGTDTMHHLATWLGNDKSLKILDYGCGPGTFVSLLRDKFNFLNVEGLELNRQSVVIAKRNYDLTIALSPEELQHQLYDCVTLLEVIEHLPEPDIFFKQIASLVKPGGCILIATPAVDNLLGLFFPWYADAPYTAPCHISLFTKKALICLLSRFGFNIERIEIQQSWGVMEKLFASLVYELDFLSPRHDDDFNDLLYTPNALGRLLGLQPQRSLPSNLFFRTLRRIDGLLARIAKRLPSVPMNGHMYVLARRHS</sequence>
<accession>A0ABR8K7A3</accession>
<gene>
    <name evidence="1" type="ORF">H6H03_13725</name>
</gene>
<organism evidence="1 2">
    <name type="scientific">Nostoc paludosum FACHB-159</name>
    <dbReference type="NCBI Taxonomy" id="2692908"/>
    <lineage>
        <taxon>Bacteria</taxon>
        <taxon>Bacillati</taxon>
        <taxon>Cyanobacteriota</taxon>
        <taxon>Cyanophyceae</taxon>
        <taxon>Nostocales</taxon>
        <taxon>Nostocaceae</taxon>
        <taxon>Nostoc</taxon>
    </lineage>
</organism>
<dbReference type="CDD" id="cd02440">
    <property type="entry name" value="AdoMet_MTases"/>
    <property type="match status" value="1"/>
</dbReference>
<dbReference type="InterPro" id="IPR029063">
    <property type="entry name" value="SAM-dependent_MTases_sf"/>
</dbReference>
<keyword evidence="2" id="KW-1185">Reference proteome</keyword>
<comment type="caution">
    <text evidence="1">The sequence shown here is derived from an EMBL/GenBank/DDBJ whole genome shotgun (WGS) entry which is preliminary data.</text>
</comment>
<dbReference type="PANTHER" id="PTHR43861:SF6">
    <property type="entry name" value="METHYLTRANSFERASE TYPE 11"/>
    <property type="match status" value="1"/>
</dbReference>
<dbReference type="RefSeq" id="WP_190955616.1">
    <property type="nucleotide sequence ID" value="NZ_JACJTU010000011.1"/>
</dbReference>
<dbReference type="Pfam" id="PF13489">
    <property type="entry name" value="Methyltransf_23"/>
    <property type="match status" value="1"/>
</dbReference>
<dbReference type="GO" id="GO:0008168">
    <property type="term" value="F:methyltransferase activity"/>
    <property type="evidence" value="ECO:0007669"/>
    <property type="project" value="UniProtKB-KW"/>
</dbReference>
<evidence type="ECO:0000313" key="2">
    <source>
        <dbReference type="Proteomes" id="UP000637383"/>
    </source>
</evidence>
<name>A0ABR8K7A3_9NOSO</name>
<dbReference type="SUPFAM" id="SSF53335">
    <property type="entry name" value="S-adenosyl-L-methionine-dependent methyltransferases"/>
    <property type="match status" value="1"/>
</dbReference>
<keyword evidence="1" id="KW-0808">Transferase</keyword>
<reference evidence="1 2" key="1">
    <citation type="journal article" date="2020" name="ISME J.">
        <title>Comparative genomics reveals insights into cyanobacterial evolution and habitat adaptation.</title>
        <authorList>
            <person name="Chen M.Y."/>
            <person name="Teng W.K."/>
            <person name="Zhao L."/>
            <person name="Hu C.X."/>
            <person name="Zhou Y.K."/>
            <person name="Han B.P."/>
            <person name="Song L.R."/>
            <person name="Shu W.S."/>
        </authorList>
    </citation>
    <scope>NUCLEOTIDE SEQUENCE [LARGE SCALE GENOMIC DNA]</scope>
    <source>
        <strain evidence="1 2">FACHB-159</strain>
    </source>
</reference>
<protein>
    <submittedName>
        <fullName evidence="1">Class I SAM-dependent methyltransferase</fullName>
    </submittedName>
</protein>
<keyword evidence="1" id="KW-0489">Methyltransferase</keyword>
<dbReference type="GO" id="GO:0032259">
    <property type="term" value="P:methylation"/>
    <property type="evidence" value="ECO:0007669"/>
    <property type="project" value="UniProtKB-KW"/>
</dbReference>
<dbReference type="Proteomes" id="UP000637383">
    <property type="component" value="Unassembled WGS sequence"/>
</dbReference>
<dbReference type="PANTHER" id="PTHR43861">
    <property type="entry name" value="TRANS-ACONITATE 2-METHYLTRANSFERASE-RELATED"/>
    <property type="match status" value="1"/>
</dbReference>
<dbReference type="Gene3D" id="3.40.50.150">
    <property type="entry name" value="Vaccinia Virus protein VP39"/>
    <property type="match status" value="1"/>
</dbReference>
<dbReference type="EMBL" id="JACJTU010000011">
    <property type="protein sequence ID" value="MBD2734935.1"/>
    <property type="molecule type" value="Genomic_DNA"/>
</dbReference>
<proteinExistence type="predicted"/>